<dbReference type="PANTHER" id="PTHR43767:SF10">
    <property type="entry name" value="SURFACTIN SYNTHASE SUBUNIT 1"/>
    <property type="match status" value="1"/>
</dbReference>
<comment type="caution">
    <text evidence="2">The sequence shown here is derived from an EMBL/GenBank/DDBJ whole genome shotgun (WGS) entry which is preliminary data.</text>
</comment>
<evidence type="ECO:0000313" key="2">
    <source>
        <dbReference type="EMBL" id="GHI87646.1"/>
    </source>
</evidence>
<keyword evidence="3" id="KW-1185">Reference proteome</keyword>
<organism evidence="2 3">
    <name type="scientific">Streptomyces xanthophaeus</name>
    <dbReference type="NCBI Taxonomy" id="67385"/>
    <lineage>
        <taxon>Bacteria</taxon>
        <taxon>Bacillati</taxon>
        <taxon>Actinomycetota</taxon>
        <taxon>Actinomycetes</taxon>
        <taxon>Kitasatosporales</taxon>
        <taxon>Streptomycetaceae</taxon>
        <taxon>Streptomyces</taxon>
    </lineage>
</organism>
<dbReference type="PROSITE" id="PS00455">
    <property type="entry name" value="AMP_BINDING"/>
    <property type="match status" value="1"/>
</dbReference>
<dbReference type="Proteomes" id="UP000600026">
    <property type="component" value="Unassembled WGS sequence"/>
</dbReference>
<reference evidence="2" key="1">
    <citation type="submission" date="2020-09" db="EMBL/GenBank/DDBJ databases">
        <title>Whole genome shotgun sequence of Streptomyces xanthophaeus NBRC 12829.</title>
        <authorList>
            <person name="Komaki H."/>
            <person name="Tamura T."/>
        </authorList>
    </citation>
    <scope>NUCLEOTIDE SEQUENCE</scope>
    <source>
        <strain evidence="2">NBRC 12829</strain>
    </source>
</reference>
<gene>
    <name evidence="2" type="primary">fadD_1</name>
    <name evidence="2" type="ORF">Sxan_50100</name>
</gene>
<name>A0A919GZQ0_9ACTN</name>
<dbReference type="Gene3D" id="3.30.300.30">
    <property type="match status" value="1"/>
</dbReference>
<dbReference type="Pfam" id="PF00501">
    <property type="entry name" value="AMP-binding"/>
    <property type="match status" value="1"/>
</dbReference>
<dbReference type="OrthoDB" id="2472181at2"/>
<dbReference type="Gene3D" id="3.40.50.12780">
    <property type="entry name" value="N-terminal domain of ligase-like"/>
    <property type="match status" value="1"/>
</dbReference>
<proteinExistence type="predicted"/>
<dbReference type="InterPro" id="IPR042099">
    <property type="entry name" value="ANL_N_sf"/>
</dbReference>
<dbReference type="InterPro" id="IPR020845">
    <property type="entry name" value="AMP-binding_CS"/>
</dbReference>
<evidence type="ECO:0000259" key="1">
    <source>
        <dbReference type="Pfam" id="PF00501"/>
    </source>
</evidence>
<evidence type="ECO:0000313" key="3">
    <source>
        <dbReference type="Proteomes" id="UP000600026"/>
    </source>
</evidence>
<feature type="domain" description="AMP-dependent synthetase/ligase" evidence="1">
    <location>
        <begin position="14"/>
        <end position="372"/>
    </location>
</feature>
<protein>
    <submittedName>
        <fullName evidence="2">AMP-dependent synthetase</fullName>
    </submittedName>
</protein>
<dbReference type="InterPro" id="IPR000873">
    <property type="entry name" value="AMP-dep_synth/lig_dom"/>
</dbReference>
<dbReference type="InterPro" id="IPR050237">
    <property type="entry name" value="ATP-dep_AMP-bd_enzyme"/>
</dbReference>
<dbReference type="RefSeq" id="WP_031144344.1">
    <property type="nucleotide sequence ID" value="NZ_BNEE01000006.1"/>
</dbReference>
<dbReference type="PANTHER" id="PTHR43767">
    <property type="entry name" value="LONG-CHAIN-FATTY-ACID--COA LIGASE"/>
    <property type="match status" value="1"/>
</dbReference>
<dbReference type="SUPFAM" id="SSF56801">
    <property type="entry name" value="Acetyl-CoA synthetase-like"/>
    <property type="match status" value="1"/>
</dbReference>
<dbReference type="EMBL" id="BNEE01000006">
    <property type="protein sequence ID" value="GHI87646.1"/>
    <property type="molecule type" value="Genomic_DNA"/>
</dbReference>
<sequence length="523" mass="56121">MTTSNLFTAASLLDTAAARFGAATAVRDGEGELSFEELQDAAARTATALRAAGVERGDRVGICMAKSVDQAVAILGVLLADAIVVPVLPKLKAEGIRHIVHDAGLRLMITDAVRAAEITASGADVPLVHGREGADAGAGPDLPTLRRLAEPAAPGRSIGSDVAAVIYSSGSTGRPKGIMVSHRNIWDGARITSRYLGTSRGDRIGSLLSLNFDYGLNQLWQTLATGASLHLHELVFPADAFRFLHEERITVLPVMPVIITRLFDPRLLRRRPEQDLSAVRYVSSSGGALSRRMTDDLAATFPQARVFQMYGLTEAFRSTYLEPEQLEKRPGSIGRAIPDVEILVLDDDLREVGPGERGELVHRGGCVSLGYWNAPEATAARFRTLPQFPGERVVFSGDVVTRDEEGYLYFVGRRDAMIKTSGFRVSPTEVEEIAARFPGIDACAALGVPNIGIGADIALVYSAVGPVDTAEFQRFLKENLPSHMVPRHLWEEPALPSTGNDGKIDRQALAASVADRVAAAAQD</sequence>
<dbReference type="InterPro" id="IPR045851">
    <property type="entry name" value="AMP-bd_C_sf"/>
</dbReference>
<accession>A0A919GZQ0</accession>
<dbReference type="AlphaFoldDB" id="A0A919GZQ0"/>